<dbReference type="EMBL" id="HBHI01016143">
    <property type="protein sequence ID" value="CAD9675985.1"/>
    <property type="molecule type" value="Transcribed_RNA"/>
</dbReference>
<evidence type="ECO:0000313" key="3">
    <source>
        <dbReference type="EMBL" id="CAD9675985.1"/>
    </source>
</evidence>
<organism evidence="3">
    <name type="scientific">Eucampia antarctica</name>
    <dbReference type="NCBI Taxonomy" id="49252"/>
    <lineage>
        <taxon>Eukaryota</taxon>
        <taxon>Sar</taxon>
        <taxon>Stramenopiles</taxon>
        <taxon>Ochrophyta</taxon>
        <taxon>Bacillariophyta</taxon>
        <taxon>Mediophyceae</taxon>
        <taxon>Biddulphiophycidae</taxon>
        <taxon>Hemiaulales</taxon>
        <taxon>Hemiaulaceae</taxon>
        <taxon>Eucampia</taxon>
    </lineage>
</organism>
<dbReference type="GO" id="GO:0051082">
    <property type="term" value="F:unfolded protein binding"/>
    <property type="evidence" value="ECO:0007669"/>
    <property type="project" value="TreeGrafter"/>
</dbReference>
<proteinExistence type="predicted"/>
<protein>
    <recommendedName>
        <fullName evidence="2">CS domain-containing protein</fullName>
    </recommendedName>
</protein>
<dbReference type="GO" id="GO:0006457">
    <property type="term" value="P:protein folding"/>
    <property type="evidence" value="ECO:0007669"/>
    <property type="project" value="TreeGrafter"/>
</dbReference>
<dbReference type="AlphaFoldDB" id="A0A7S2WA15"/>
<accession>A0A7S2WA15</accession>
<dbReference type="PANTHER" id="PTHR12356">
    <property type="entry name" value="NUCLEAR MOVEMENT PROTEIN NUDC"/>
    <property type="match status" value="1"/>
</dbReference>
<dbReference type="InterPro" id="IPR007052">
    <property type="entry name" value="CS_dom"/>
</dbReference>
<feature type="region of interest" description="Disordered" evidence="1">
    <location>
        <begin position="235"/>
        <end position="255"/>
    </location>
</feature>
<dbReference type="InterPro" id="IPR008978">
    <property type="entry name" value="HSP20-like_chaperone"/>
</dbReference>
<feature type="domain" description="CS" evidence="2">
    <location>
        <begin position="256"/>
        <end position="347"/>
    </location>
</feature>
<dbReference type="CDD" id="cd06467">
    <property type="entry name" value="p23_NUDC_like"/>
    <property type="match status" value="1"/>
</dbReference>
<dbReference type="PROSITE" id="PS51203">
    <property type="entry name" value="CS"/>
    <property type="match status" value="1"/>
</dbReference>
<evidence type="ECO:0000259" key="2">
    <source>
        <dbReference type="PROSITE" id="PS51203"/>
    </source>
</evidence>
<reference evidence="3" key="1">
    <citation type="submission" date="2021-01" db="EMBL/GenBank/DDBJ databases">
        <authorList>
            <person name="Corre E."/>
            <person name="Pelletier E."/>
            <person name="Niang G."/>
            <person name="Scheremetjew M."/>
            <person name="Finn R."/>
            <person name="Kale V."/>
            <person name="Holt S."/>
            <person name="Cochrane G."/>
            <person name="Meng A."/>
            <person name="Brown T."/>
            <person name="Cohen L."/>
        </authorList>
    </citation>
    <scope>NUCLEOTIDE SEQUENCE</scope>
    <source>
        <strain evidence="3">CCMP1452</strain>
    </source>
</reference>
<dbReference type="SUPFAM" id="SSF49764">
    <property type="entry name" value="HSP20-like chaperones"/>
    <property type="match status" value="1"/>
</dbReference>
<gene>
    <name evidence="3" type="ORF">EANT1437_LOCUS8298</name>
</gene>
<dbReference type="Gene3D" id="2.60.40.790">
    <property type="match status" value="1"/>
</dbReference>
<dbReference type="Pfam" id="PF04969">
    <property type="entry name" value="CS"/>
    <property type="match status" value="1"/>
</dbReference>
<dbReference type="InterPro" id="IPR037898">
    <property type="entry name" value="NudC_fam"/>
</dbReference>
<name>A0A7S2WA15_9STRA</name>
<evidence type="ECO:0000256" key="1">
    <source>
        <dbReference type="SAM" id="MobiDB-lite"/>
    </source>
</evidence>
<dbReference type="GO" id="GO:0005737">
    <property type="term" value="C:cytoplasm"/>
    <property type="evidence" value="ECO:0007669"/>
    <property type="project" value="TreeGrafter"/>
</dbReference>
<sequence>MSSLSSTSQSAKGMFRYVSIPADSSLPIKQLETSKEGGLSDDYLSKEAKDYFFKQSGGAERAAVLDNATPEEKKALAQKVRNDYSSQNNNIMSQLDDDALLNILRTSHASATCEIIALTVPTPVNNHLAVSLYGSDDARLRDMPLNYRATALMKACGHMLPTSQQNEDGKPSGVYGDVFVGRCTDDEIKDVWERVDFTVEDANADAQWCSSARKKGGGGGGGKAAAASLSSMMNQANFNMPNNNNNTTMSDQNNNNKEEGYSWEQTKEDLELKFSVASGTKAKYVKIKFQKNHIRVVVAGQVLLEGGTGGNVVVDECTYTIQDDESTGRELCVTLGKQKNEQWDYAVMKKN</sequence>